<dbReference type="SUPFAM" id="SSF53335">
    <property type="entry name" value="S-adenosyl-L-methionine-dependent methyltransferases"/>
    <property type="match status" value="1"/>
</dbReference>
<dbReference type="PANTHER" id="PTHR43861">
    <property type="entry name" value="TRANS-ACONITATE 2-METHYLTRANSFERASE-RELATED"/>
    <property type="match status" value="1"/>
</dbReference>
<feature type="compositionally biased region" description="Basic and acidic residues" evidence="3">
    <location>
        <begin position="197"/>
        <end position="207"/>
    </location>
</feature>
<protein>
    <submittedName>
        <fullName evidence="5">Class I SAM-dependent methyltransferase</fullName>
    </submittedName>
</protein>
<dbReference type="PANTHER" id="PTHR43861:SF1">
    <property type="entry name" value="TRANS-ACONITATE 2-METHYLTRANSFERASE"/>
    <property type="match status" value="1"/>
</dbReference>
<dbReference type="GO" id="GO:0008168">
    <property type="term" value="F:methyltransferase activity"/>
    <property type="evidence" value="ECO:0007669"/>
    <property type="project" value="UniProtKB-KW"/>
</dbReference>
<dbReference type="InterPro" id="IPR041698">
    <property type="entry name" value="Methyltransf_25"/>
</dbReference>
<dbReference type="GO" id="GO:0032259">
    <property type="term" value="P:methylation"/>
    <property type="evidence" value="ECO:0007669"/>
    <property type="project" value="UniProtKB-KW"/>
</dbReference>
<proteinExistence type="predicted"/>
<dbReference type="Gene3D" id="3.40.50.150">
    <property type="entry name" value="Vaccinia Virus protein VP39"/>
    <property type="match status" value="1"/>
</dbReference>
<dbReference type="InterPro" id="IPR029063">
    <property type="entry name" value="SAM-dependent_MTases_sf"/>
</dbReference>
<dbReference type="Proteomes" id="UP001501747">
    <property type="component" value="Unassembled WGS sequence"/>
</dbReference>
<evidence type="ECO:0000256" key="3">
    <source>
        <dbReference type="SAM" id="MobiDB-lite"/>
    </source>
</evidence>
<dbReference type="CDD" id="cd02440">
    <property type="entry name" value="AdoMet_MTases"/>
    <property type="match status" value="1"/>
</dbReference>
<dbReference type="Pfam" id="PF13649">
    <property type="entry name" value="Methyltransf_25"/>
    <property type="match status" value="1"/>
</dbReference>
<evidence type="ECO:0000313" key="6">
    <source>
        <dbReference type="Proteomes" id="UP001501747"/>
    </source>
</evidence>
<comment type="caution">
    <text evidence="5">The sequence shown here is derived from an EMBL/GenBank/DDBJ whole genome shotgun (WGS) entry which is preliminary data.</text>
</comment>
<keyword evidence="2" id="KW-0808">Transferase</keyword>
<reference evidence="6" key="1">
    <citation type="journal article" date="2019" name="Int. J. Syst. Evol. Microbiol.">
        <title>The Global Catalogue of Microorganisms (GCM) 10K type strain sequencing project: providing services to taxonomists for standard genome sequencing and annotation.</title>
        <authorList>
            <consortium name="The Broad Institute Genomics Platform"/>
            <consortium name="The Broad Institute Genome Sequencing Center for Infectious Disease"/>
            <person name="Wu L."/>
            <person name="Ma J."/>
        </authorList>
    </citation>
    <scope>NUCLEOTIDE SEQUENCE [LARGE SCALE GENOMIC DNA]</scope>
    <source>
        <strain evidence="6">JCM 17342</strain>
    </source>
</reference>
<evidence type="ECO:0000313" key="5">
    <source>
        <dbReference type="EMBL" id="GAA4019883.1"/>
    </source>
</evidence>
<sequence>MLAVTEPDFLRDTRVSYNAMAASYTEHFKSGIDDMPIDRAVLAVFAELVRRTGNVDAVDVGSGPGHVTEYLKSLGLNIFGIDLSSEMVALARGMRPGVRFEEGSMTALELPEGSLGGVCAWYSTIHIPDAELPGVLSGFRRVLEPGGWLVLAFQSGDHVQHYDEGFGHALSLDFYRREAAHVAELLGAAGFEVYTRTERGPNPDEKTSQAYLTARAV</sequence>
<evidence type="ECO:0000256" key="2">
    <source>
        <dbReference type="ARBA" id="ARBA00022679"/>
    </source>
</evidence>
<organism evidence="5 6">
    <name type="scientific">Allokutzneria multivorans</name>
    <dbReference type="NCBI Taxonomy" id="1142134"/>
    <lineage>
        <taxon>Bacteria</taxon>
        <taxon>Bacillati</taxon>
        <taxon>Actinomycetota</taxon>
        <taxon>Actinomycetes</taxon>
        <taxon>Pseudonocardiales</taxon>
        <taxon>Pseudonocardiaceae</taxon>
        <taxon>Allokutzneria</taxon>
    </lineage>
</organism>
<dbReference type="EMBL" id="BAABAL010000018">
    <property type="protein sequence ID" value="GAA4019883.1"/>
    <property type="molecule type" value="Genomic_DNA"/>
</dbReference>
<feature type="region of interest" description="Disordered" evidence="3">
    <location>
        <begin position="197"/>
        <end position="217"/>
    </location>
</feature>
<feature type="domain" description="Methyltransferase" evidence="4">
    <location>
        <begin position="58"/>
        <end position="147"/>
    </location>
</feature>
<keyword evidence="1 5" id="KW-0489">Methyltransferase</keyword>
<accession>A0ABP7T1Y7</accession>
<name>A0ABP7T1Y7_9PSEU</name>
<keyword evidence="6" id="KW-1185">Reference proteome</keyword>
<evidence type="ECO:0000259" key="4">
    <source>
        <dbReference type="Pfam" id="PF13649"/>
    </source>
</evidence>
<gene>
    <name evidence="5" type="ORF">GCM10022247_49580</name>
</gene>
<evidence type="ECO:0000256" key="1">
    <source>
        <dbReference type="ARBA" id="ARBA00022603"/>
    </source>
</evidence>